<evidence type="ECO:0000313" key="1">
    <source>
        <dbReference type="EMBL" id="KAI6089151.1"/>
    </source>
</evidence>
<dbReference type="EMBL" id="MU394297">
    <property type="protein sequence ID" value="KAI6089151.1"/>
    <property type="molecule type" value="Genomic_DNA"/>
</dbReference>
<protein>
    <submittedName>
        <fullName evidence="1">Uncharacterized protein</fullName>
    </submittedName>
</protein>
<reference evidence="1 2" key="1">
    <citation type="journal article" date="2022" name="New Phytol.">
        <title>Ecological generalism drives hyperdiversity of secondary metabolite gene clusters in xylarialean endophytes.</title>
        <authorList>
            <person name="Franco M.E.E."/>
            <person name="Wisecaver J.H."/>
            <person name="Arnold A.E."/>
            <person name="Ju Y.M."/>
            <person name="Slot J.C."/>
            <person name="Ahrendt S."/>
            <person name="Moore L.P."/>
            <person name="Eastman K.E."/>
            <person name="Scott K."/>
            <person name="Konkel Z."/>
            <person name="Mondo S.J."/>
            <person name="Kuo A."/>
            <person name="Hayes R.D."/>
            <person name="Haridas S."/>
            <person name="Andreopoulos B."/>
            <person name="Riley R."/>
            <person name="LaButti K."/>
            <person name="Pangilinan J."/>
            <person name="Lipzen A."/>
            <person name="Amirebrahimi M."/>
            <person name="Yan J."/>
            <person name="Adam C."/>
            <person name="Keymanesh K."/>
            <person name="Ng V."/>
            <person name="Louie K."/>
            <person name="Northen T."/>
            <person name="Drula E."/>
            <person name="Henrissat B."/>
            <person name="Hsieh H.M."/>
            <person name="Youens-Clark K."/>
            <person name="Lutzoni F."/>
            <person name="Miadlikowska J."/>
            <person name="Eastwood D.C."/>
            <person name="Hamelin R.C."/>
            <person name="Grigoriev I.V."/>
            <person name="U'Ren J.M."/>
        </authorList>
    </citation>
    <scope>NUCLEOTIDE SEQUENCE [LARGE SCALE GENOMIC DNA]</scope>
    <source>
        <strain evidence="1 2">ER1909</strain>
    </source>
</reference>
<organism evidence="1 2">
    <name type="scientific">Hypoxylon rubiginosum</name>
    <dbReference type="NCBI Taxonomy" id="110542"/>
    <lineage>
        <taxon>Eukaryota</taxon>
        <taxon>Fungi</taxon>
        <taxon>Dikarya</taxon>
        <taxon>Ascomycota</taxon>
        <taxon>Pezizomycotina</taxon>
        <taxon>Sordariomycetes</taxon>
        <taxon>Xylariomycetidae</taxon>
        <taxon>Xylariales</taxon>
        <taxon>Hypoxylaceae</taxon>
        <taxon>Hypoxylon</taxon>
    </lineage>
</organism>
<accession>A0ACC0D9F0</accession>
<name>A0ACC0D9F0_9PEZI</name>
<proteinExistence type="predicted"/>
<gene>
    <name evidence="1" type="ORF">F4821DRAFT_232262</name>
</gene>
<comment type="caution">
    <text evidence="1">The sequence shown here is derived from an EMBL/GenBank/DDBJ whole genome shotgun (WGS) entry which is preliminary data.</text>
</comment>
<dbReference type="Proteomes" id="UP001497680">
    <property type="component" value="Unassembled WGS sequence"/>
</dbReference>
<evidence type="ECO:0000313" key="2">
    <source>
        <dbReference type="Proteomes" id="UP001497680"/>
    </source>
</evidence>
<sequence length="398" mass="41485">MSLPSTNANGQPSIRNFFKPKPPSYAPPPSSVSRTAAAAPAAPPPPPPPSSAPPPTAGQNGLKSSPSPSSTSIPAPAPSRPASLHPQATISPILPEYIPALRRITSLLLPVSYPDTFYQRLSDPLSSGAFSRVLLWTDDLSSDAPPKVIGGLVCRPEPSPFAPSPKKTTPDDHKPNAVYIQSLVLLAPYRQNGLAAALLDEVVRLAAESPFACAEVYAHVWTDNDDGLRWYLARGFAKHGQVNGYYFKLRPDSAWIVRRPIDTNGTTSSALGQNGTGAAAAGAIPPSATAAAANLVSQQQQQTPVSTPPVLATTAGTPGPLSPPLAPPPRSGGPSPNRSPGPGLSFQNARPETEWNDLPADMHSGAANNNNSNASSRSSSVAPRKKRDRAYPAAAFGK</sequence>
<keyword evidence="2" id="KW-1185">Reference proteome</keyword>